<dbReference type="Pfam" id="PF12732">
    <property type="entry name" value="YtxH"/>
    <property type="match status" value="1"/>
</dbReference>
<comment type="caution">
    <text evidence="2">The sequence shown here is derived from an EMBL/GenBank/DDBJ whole genome shotgun (WGS) entry which is preliminary data.</text>
</comment>
<keyword evidence="1" id="KW-0472">Membrane</keyword>
<dbReference type="EMBL" id="AQPN01000012">
    <property type="protein sequence ID" value="EOR96455.1"/>
    <property type="molecule type" value="Genomic_DNA"/>
</dbReference>
<evidence type="ECO:0000313" key="2">
    <source>
        <dbReference type="EMBL" id="EOR96455.1"/>
    </source>
</evidence>
<dbReference type="STRING" id="1150600.ADIARSV_0358"/>
<dbReference type="OrthoDB" id="798666at2"/>
<sequence>MKNQSKIIAAMLAGVAAGAIIGLLLSPEDGGETRSDITAWFKDVYERSKEKSSDLAAKGLNAIKAGQPSADNQIDHAESALGV</sequence>
<gene>
    <name evidence="2" type="ORF">ADIARSV_0358</name>
</gene>
<keyword evidence="3" id="KW-1185">Reference proteome</keyword>
<evidence type="ECO:0008006" key="4">
    <source>
        <dbReference type="Google" id="ProtNLM"/>
    </source>
</evidence>
<keyword evidence="1" id="KW-0812">Transmembrane</keyword>
<protein>
    <recommendedName>
        <fullName evidence="4">YtxH domain-containing protein</fullName>
    </recommendedName>
</protein>
<dbReference type="RefSeq" id="WP_016193608.1">
    <property type="nucleotide sequence ID" value="NZ_AQPN01000012.1"/>
</dbReference>
<reference evidence="2 3" key="1">
    <citation type="journal article" date="2013" name="Genome Announc.">
        <title>Draft Genome Sequence of Arcticibacter svalbardensis Strain MN12-7T, a Member of the Family Sphingobacteriaceae Isolated from an Arctic Soil Sample.</title>
        <authorList>
            <person name="Shivaji S."/>
            <person name="Ara S."/>
            <person name="Prasad S."/>
            <person name="Manasa B.P."/>
            <person name="Begum Z."/>
            <person name="Singh A."/>
            <person name="Kumar Pinnaka A."/>
        </authorList>
    </citation>
    <scope>NUCLEOTIDE SEQUENCE [LARGE SCALE GENOMIC DNA]</scope>
    <source>
        <strain evidence="2 3">MN12-7</strain>
    </source>
</reference>
<name>R9GY65_9SPHI</name>
<dbReference type="Proteomes" id="UP000014174">
    <property type="component" value="Unassembled WGS sequence"/>
</dbReference>
<keyword evidence="1" id="KW-1133">Transmembrane helix</keyword>
<evidence type="ECO:0000256" key="1">
    <source>
        <dbReference type="SAM" id="Phobius"/>
    </source>
</evidence>
<dbReference type="InterPro" id="IPR024623">
    <property type="entry name" value="YtxH"/>
</dbReference>
<evidence type="ECO:0000313" key="3">
    <source>
        <dbReference type="Proteomes" id="UP000014174"/>
    </source>
</evidence>
<proteinExistence type="predicted"/>
<dbReference type="AlphaFoldDB" id="R9GY65"/>
<feature type="transmembrane region" description="Helical" evidence="1">
    <location>
        <begin position="7"/>
        <end position="25"/>
    </location>
</feature>
<organism evidence="2 3">
    <name type="scientific">Arcticibacter svalbardensis MN12-7</name>
    <dbReference type="NCBI Taxonomy" id="1150600"/>
    <lineage>
        <taxon>Bacteria</taxon>
        <taxon>Pseudomonadati</taxon>
        <taxon>Bacteroidota</taxon>
        <taxon>Sphingobacteriia</taxon>
        <taxon>Sphingobacteriales</taxon>
        <taxon>Sphingobacteriaceae</taxon>
        <taxon>Arcticibacter</taxon>
    </lineage>
</organism>
<accession>R9GY65</accession>